<dbReference type="InterPro" id="IPR036388">
    <property type="entry name" value="WH-like_DNA-bd_sf"/>
</dbReference>
<accession>A0A0P0Z1Q7</accession>
<dbReference type="CDD" id="cd07377">
    <property type="entry name" value="WHTH_GntR"/>
    <property type="match status" value="1"/>
</dbReference>
<organism evidence="5">
    <name type="scientific">Aureimonas frigidaquae</name>
    <dbReference type="NCBI Taxonomy" id="424757"/>
    <lineage>
        <taxon>Bacteria</taxon>
        <taxon>Pseudomonadati</taxon>
        <taxon>Pseudomonadota</taxon>
        <taxon>Alphaproteobacteria</taxon>
        <taxon>Hyphomicrobiales</taxon>
        <taxon>Aurantimonadaceae</taxon>
        <taxon>Aureimonas</taxon>
    </lineage>
</organism>
<dbReference type="SUPFAM" id="SSF48008">
    <property type="entry name" value="GntR ligand-binding domain-like"/>
    <property type="match status" value="1"/>
</dbReference>
<dbReference type="InterPro" id="IPR011711">
    <property type="entry name" value="GntR_C"/>
</dbReference>
<reference evidence="5" key="1">
    <citation type="journal article" date="2015" name="Proc. Natl. Acad. Sci. U.S.A.">
        <title>Bacterial clade with the ribosomal RNA operon on a small plasmid rather than the chromosome.</title>
        <authorList>
            <person name="Anda M."/>
            <person name="Ohtsubo Y."/>
            <person name="Okubo T."/>
            <person name="Sugawara M."/>
            <person name="Nagata Y."/>
            <person name="Tsuda M."/>
            <person name="Minamisawa K."/>
            <person name="Mitsui H."/>
        </authorList>
    </citation>
    <scope>NUCLEOTIDE SEQUENCE</scope>
    <source>
        <strain evidence="5">JCM 14755</strain>
    </source>
</reference>
<dbReference type="InterPro" id="IPR000524">
    <property type="entry name" value="Tscrpt_reg_HTH_GntR"/>
</dbReference>
<evidence type="ECO:0000313" key="5">
    <source>
        <dbReference type="EMBL" id="BAT27859.1"/>
    </source>
</evidence>
<evidence type="ECO:0000259" key="4">
    <source>
        <dbReference type="PROSITE" id="PS50949"/>
    </source>
</evidence>
<dbReference type="OrthoDB" id="9812645at2"/>
<dbReference type="SMART" id="SM00895">
    <property type="entry name" value="FCD"/>
    <property type="match status" value="1"/>
</dbReference>
<keyword evidence="3" id="KW-0804">Transcription</keyword>
<dbReference type="Gene3D" id="1.20.120.530">
    <property type="entry name" value="GntR ligand-binding domain-like"/>
    <property type="match status" value="1"/>
</dbReference>
<dbReference type="AlphaFoldDB" id="A0A0P0Z1Q7"/>
<feature type="domain" description="HTH gntR-type" evidence="4">
    <location>
        <begin position="11"/>
        <end position="79"/>
    </location>
</feature>
<dbReference type="SMART" id="SM00345">
    <property type="entry name" value="HTH_GNTR"/>
    <property type="match status" value="1"/>
</dbReference>
<dbReference type="EMBL" id="LC066376">
    <property type="protein sequence ID" value="BAT27859.1"/>
    <property type="molecule type" value="Genomic_DNA"/>
</dbReference>
<dbReference type="Gene3D" id="1.10.10.10">
    <property type="entry name" value="Winged helix-like DNA-binding domain superfamily/Winged helix DNA-binding domain"/>
    <property type="match status" value="1"/>
</dbReference>
<dbReference type="Pfam" id="PF07729">
    <property type="entry name" value="FCD"/>
    <property type="match status" value="1"/>
</dbReference>
<dbReference type="InterPro" id="IPR008920">
    <property type="entry name" value="TF_FadR/GntR_C"/>
</dbReference>
<dbReference type="GO" id="GO:0003700">
    <property type="term" value="F:DNA-binding transcription factor activity"/>
    <property type="evidence" value="ECO:0007669"/>
    <property type="project" value="InterPro"/>
</dbReference>
<sequence>MSIHSPAAEPRRLYQQIADQIRDLIAERALETGGRLPPERDLAQQLGVSRPSLREALIALEIEGTVEIRMGSGIYYLGAAASRTRPHGDSPIEIMEARIAIETAAIPLACARSDSAGIARLDAILAAMSRDIAEGRSPLDNDRLFHMEITGLSGNAVMTRLVGELFEARFSPLSAQFREHFDSHQGWRAAYDEHARIVEALRSRDSLRASGELAAHLLTSLRRWEQEA</sequence>
<dbReference type="PRINTS" id="PR00035">
    <property type="entry name" value="HTHGNTR"/>
</dbReference>
<dbReference type="PROSITE" id="PS50949">
    <property type="entry name" value="HTH_GNTR"/>
    <property type="match status" value="1"/>
</dbReference>
<dbReference type="RefSeq" id="WP_062228548.1">
    <property type="nucleotide sequence ID" value="NZ_BBWR01000013.1"/>
</dbReference>
<keyword evidence="2" id="KW-0238">DNA-binding</keyword>
<evidence type="ECO:0000256" key="3">
    <source>
        <dbReference type="ARBA" id="ARBA00023163"/>
    </source>
</evidence>
<dbReference type="SUPFAM" id="SSF46785">
    <property type="entry name" value="Winged helix' DNA-binding domain"/>
    <property type="match status" value="1"/>
</dbReference>
<dbReference type="GO" id="GO:0003677">
    <property type="term" value="F:DNA binding"/>
    <property type="evidence" value="ECO:0007669"/>
    <property type="project" value="UniProtKB-KW"/>
</dbReference>
<evidence type="ECO:0000256" key="1">
    <source>
        <dbReference type="ARBA" id="ARBA00023015"/>
    </source>
</evidence>
<proteinExistence type="predicted"/>
<name>A0A0P0Z1Q7_9HYPH</name>
<evidence type="ECO:0000256" key="2">
    <source>
        <dbReference type="ARBA" id="ARBA00023125"/>
    </source>
</evidence>
<dbReference type="PANTHER" id="PTHR43537:SF5">
    <property type="entry name" value="UXU OPERON TRANSCRIPTIONAL REGULATOR"/>
    <property type="match status" value="1"/>
</dbReference>
<protein>
    <submittedName>
        <fullName evidence="5">Transcriptional regulator</fullName>
    </submittedName>
</protein>
<dbReference type="PANTHER" id="PTHR43537">
    <property type="entry name" value="TRANSCRIPTIONAL REGULATOR, GNTR FAMILY"/>
    <property type="match status" value="1"/>
</dbReference>
<dbReference type="Pfam" id="PF00392">
    <property type="entry name" value="GntR"/>
    <property type="match status" value="1"/>
</dbReference>
<keyword evidence="1" id="KW-0805">Transcription regulation</keyword>
<dbReference type="InterPro" id="IPR036390">
    <property type="entry name" value="WH_DNA-bd_sf"/>
</dbReference>